<gene>
    <name evidence="2" type="ORF">SAMN04488096_1261</name>
</gene>
<proteinExistence type="predicted"/>
<evidence type="ECO:0000313" key="2">
    <source>
        <dbReference type="EMBL" id="SHJ26431.1"/>
    </source>
</evidence>
<reference evidence="2 3" key="1">
    <citation type="submission" date="2016-11" db="EMBL/GenBank/DDBJ databases">
        <authorList>
            <person name="Jaros S."/>
            <person name="Januszkiewicz K."/>
            <person name="Wedrychowicz H."/>
        </authorList>
    </citation>
    <scope>NUCLEOTIDE SEQUENCE [LARGE SCALE GENOMIC DNA]</scope>
    <source>
        <strain evidence="2 3">DSM 21425</strain>
    </source>
</reference>
<dbReference type="Pfam" id="PF18735">
    <property type="entry name" value="HEPN_RiboL-PSP"/>
    <property type="match status" value="1"/>
</dbReference>
<dbReference type="STRING" id="579105.SAMN04488096_1261"/>
<name>A0A1M6HW60_9FLAO</name>
<dbReference type="InterPro" id="IPR041519">
    <property type="entry name" value="HEPN_RiboL-PSP"/>
</dbReference>
<sequence>MFHNSELDLQYIKINNLIKNTKESFEPDDELQSHLAKYLCILCSGFLENALKITLYDFAEKRTDDDMINSFIKSQLARINNPNSKKIRETTKIFSSDFEENLNSFMQENDKSSAINYIIKDRHKIAHGKDSDITIRKIENYFKKFVEVFVYIEQDLLKNASA</sequence>
<evidence type="ECO:0000313" key="3">
    <source>
        <dbReference type="Proteomes" id="UP000184225"/>
    </source>
</evidence>
<dbReference type="Proteomes" id="UP000184225">
    <property type="component" value="Unassembled WGS sequence"/>
</dbReference>
<feature type="domain" description="RiboL-PSP-HEPN" evidence="1">
    <location>
        <begin position="13"/>
        <end position="156"/>
    </location>
</feature>
<keyword evidence="3" id="KW-1185">Reference proteome</keyword>
<dbReference type="EMBL" id="FQYY01000026">
    <property type="protein sequence ID" value="SHJ26431.1"/>
    <property type="molecule type" value="Genomic_DNA"/>
</dbReference>
<protein>
    <recommendedName>
        <fullName evidence="1">RiboL-PSP-HEPN domain-containing protein</fullName>
    </recommendedName>
</protein>
<dbReference type="AlphaFoldDB" id="A0A1M6HW60"/>
<dbReference type="RefSeq" id="WP_073153863.1">
    <property type="nucleotide sequence ID" value="NZ_FQYY01000026.1"/>
</dbReference>
<evidence type="ECO:0000259" key="1">
    <source>
        <dbReference type="Pfam" id="PF18735"/>
    </source>
</evidence>
<accession>A0A1M6HW60</accession>
<dbReference type="OrthoDB" id="1439400at2"/>
<organism evidence="2 3">
    <name type="scientific">Mesonia phycicola</name>
    <dbReference type="NCBI Taxonomy" id="579105"/>
    <lineage>
        <taxon>Bacteria</taxon>
        <taxon>Pseudomonadati</taxon>
        <taxon>Bacteroidota</taxon>
        <taxon>Flavobacteriia</taxon>
        <taxon>Flavobacteriales</taxon>
        <taxon>Flavobacteriaceae</taxon>
        <taxon>Mesonia</taxon>
    </lineage>
</organism>